<gene>
    <name evidence="3" type="ORF">QS95_24500</name>
</gene>
<dbReference type="EMBL" id="JTGH01000022">
    <property type="protein sequence ID" value="KIF56391.1"/>
    <property type="molecule type" value="Genomic_DNA"/>
</dbReference>
<reference evidence="3 4" key="1">
    <citation type="submission" date="2014-11" db="EMBL/GenBank/DDBJ databases">
        <title>Draft genome sequence of Pseudomonas fluorescens strains SF4c SF39a.</title>
        <authorList>
            <person name="Underwood G.E."/>
            <person name="Ly L.K."/>
            <person name="Bitzer A.S."/>
            <person name="Godino A."/>
            <person name="Bucci V."/>
            <person name="Fischer S."/>
            <person name="Silby M.W."/>
        </authorList>
    </citation>
    <scope>NUCLEOTIDE SEQUENCE [LARGE SCALE GENOMIC DNA]</scope>
    <source>
        <strain evidence="3 4">SF4c</strain>
    </source>
</reference>
<dbReference type="Pfam" id="PF12919">
    <property type="entry name" value="TcdA_TcdB"/>
    <property type="match status" value="1"/>
</dbReference>
<dbReference type="RefSeq" id="WP_039772031.1">
    <property type="nucleotide sequence ID" value="NZ_JTGH01000022.1"/>
</dbReference>
<comment type="caution">
    <text evidence="3">The sequence shown here is derived from an EMBL/GenBank/DDBJ whole genome shotgun (WGS) entry which is preliminary data.</text>
</comment>
<evidence type="ECO:0000259" key="1">
    <source>
        <dbReference type="Pfam" id="PF12919"/>
    </source>
</evidence>
<evidence type="ECO:0000313" key="4">
    <source>
        <dbReference type="Proteomes" id="UP000031587"/>
    </source>
</evidence>
<dbReference type="InterPro" id="IPR029044">
    <property type="entry name" value="Nucleotide-diphossugar_trans"/>
</dbReference>
<dbReference type="GO" id="GO:0016757">
    <property type="term" value="F:glycosyltransferase activity"/>
    <property type="evidence" value="ECO:0007669"/>
    <property type="project" value="InterPro"/>
</dbReference>
<dbReference type="Pfam" id="PF12920">
    <property type="entry name" value="TcdA_TcdB_pore"/>
    <property type="match status" value="1"/>
</dbReference>
<feature type="domain" description="TcdA/TcdB toxin pore forming" evidence="2">
    <location>
        <begin position="1074"/>
        <end position="1718"/>
    </location>
</feature>
<dbReference type="Gene3D" id="3.90.550.20">
    <property type="match status" value="1"/>
</dbReference>
<name>A0AAE2DHS6_PSEFL</name>
<feature type="domain" description="GT44" evidence="1">
    <location>
        <begin position="129"/>
        <end position="516"/>
    </location>
</feature>
<sequence>MQDSKVKAASVGYLDFVNLFKLSDLEQALLPYKNTRQYDVAIRYYFACSALLESSRLRNPLALFKQALEDLEDLEKHRVRRETEQEEANHSDSDSPLTLSQIKEKLANFQSNILSSVEKVNAPATQVPKILHFVWLGGGIGEIQRDYINLWKQVLVGQGYKINLWYDSDAMLVHQTTRLIVEAAKVHAMQHGGVDSTTEERLGEAYVTRAIVLKQQMFAHVNEAVESGMSADTARVQLLSKAYGQQEKDLQSLKERNLQSLQAVAGGDLQLRDLAGASQPMQLQDIYDREMRLRGNLAAGSDVVRLEVLEPEGGIYSDVDNLPPLLKVLGGVDISKLGTNAELGITQLLLDHNPHWMPGRQALRSRYKNYGHYIPEEHRAALESFAKSAPDLSQVFQAPSDLLARPYMLRAVAEMGSVTNAYLMAHPGAPMLQSVKECLGFNYAVIDSVDMAAAAKGSAPGDTDANYELAIVEIERRLGPLSALPNMQESAMYRLAVSIAEYHSDGIRPKKEVTIFLTGPGAMRRGMQDYERAHFTPSEAAALHNEVGIEPGGVVTRSSEEEQDHSWKDNESDLDQWVKNEKQRWHDGQYKTRYAGDIDELLKHTTLEFELGWPVIEGRHVLNTDLLQRMAERLGQSFSKAMMSCQDGKVVFADRLPLNFEHRQAIRNQDIRLRPPASLSTQSTQGLALDELLIGLGKGTWQLAHLSPLQRLTIGALLGAESLDDQSFSALSGAMDNLTNSLSERGTSGRYAAIEQQLYRRLAPAFVTAMASVDDGFSLLSVNALSLKKDALAKAVTLADWGRQVAQIQRLAIQEHREQVQLKVEQVLDQFDAGTVKLVPQDLLMHGPGDRAAGRCFPLALAMSAALTQGEGSTRQLRERFYLAVLQPEHSDSRAFLGALEELRGVKVAEVGTALGRVDMDRVVATLEESAGTRTLMLNSDNHSMLVARSFNGVAHIYHFYDPNFGLFEFDNQVTFKTALNRFFRLAGIARHYALYGKPDRPLFDLIDVQGEKVADVDLSNGTKVNQLFKDEPLPDKPFRSIRQRLNSAHGQSLVENPRLGKALLSADNDWWAEQIADVTSRLQEGHDSVSPLVPLFDSLEVTSEGSYRVSMIDPKSGEVVATVLSQDDRLLRIRNYLTELFSALGGKRRVDIGADATEAAAVHTLNAGFAVQALMSALRGREGADRTMTTAVQWHAYVNYAQLVHGNAVDVAGLISLVQAALRDEKLIARTSAKVVGEALEPLSGSTFGTVAGHVANEGIGAVLGLANVGFDIYQVATARNDVETVTYSTQLAFDASSLALTGAGLGAALAGAGTAAAVLGGAGVILGGLAVGVAALAQNFATIAEEAKAVGLFFAELEDAHHGAGYRYSGEQGAWLPRPSLIFNAVDLGTGKLLLDSTRLYPLRDHFGVPEFEVDYSRAIHLSNELGYPTEMKFAPPAGQAIVLPCTPMTCYRYEYQILPFASQRHDKGFDIARRLEKKKADGQWLFLFSFYSFPSHYIVHRMYPDYRPTQISVTLDAQARKLIVPVIPKTWHEQISYRIQGGGNTCTLVLNPGVNVELTSLGNQKDRWIIAAPWAVEKDIVFGSDGQFSIKGCQFKVTAVNTPEISLMIENGRIFRIAGTKQLELQLLEEQAPKGLDDQILQDHLHALARAHRLALRYTPIHDYLIPFENIEAPRYTNAWYDAAEDRILYIRNDEFFSEDKQLSLVTGDTVFFHDPNEYDICQVDADTGLLSHRYRLMFRFEGLSTIRSVEADEQGVVHVVQEYARQDGTIERLNYLIHKGELWLSSITRGLEPTFEALLDDRKALTDWAPLLGDWVEHKPVLTDRGFATVDWQLASYVSICWKIEENARDMAWVRTRDNLIIRPVPRRHRDRGWPDSIQNLKELMLLPLADDSDVFVIYDRRFQKLCRVQLTMTQGQGQWSHDWVQPERLKQVTAEHNGYQARTEDGLSFEIGTDGNVRFAGLAEPWLKGRRHWWLALEAVARQHAVEQFSIVGVANATGDARLHAWYVDNRVLLCDAPQTQIRLLGMTPDNQSAWLFEPEGGEIWRQTFIDTQQLEQAFAEGTQLLHARMLPRPERQWTAWRFTDVRIVGAGLLGTTQEGVVLQLQYLEPPLISGVQHDWLAAHGEHLISDLQALLETEDHRPFISLATQDASLQWYIADSARVIRIPAVDLPVDFELLGARRHTDLVLHEPLERVVQGYPSMRQIKPLDYVERTGDVLVLEGQVDAYDPLPLIPDDVRTLVLRVGRGSMKWVLAEALMRKLDSLVVDCRYPLGVRPQVMSRLILTLDDPQRLEVAIVEDHLIVIDPDSGHCVLVRHADAQDLALRGDAVLEVTGLRPCQVSTLVRWLKARKDGGDSVTLKGLIDQASKKTVEPVG</sequence>
<dbReference type="InterPro" id="IPR024770">
    <property type="entry name" value="TcdA/TcdB_cat"/>
</dbReference>
<organism evidence="3 4">
    <name type="scientific">Pseudomonas fluorescens</name>
    <dbReference type="NCBI Taxonomy" id="294"/>
    <lineage>
        <taxon>Bacteria</taxon>
        <taxon>Pseudomonadati</taxon>
        <taxon>Pseudomonadota</taxon>
        <taxon>Gammaproteobacteria</taxon>
        <taxon>Pseudomonadales</taxon>
        <taxon>Pseudomonadaceae</taxon>
        <taxon>Pseudomonas</taxon>
    </lineage>
</organism>
<evidence type="ECO:0000313" key="3">
    <source>
        <dbReference type="EMBL" id="KIF56391.1"/>
    </source>
</evidence>
<proteinExistence type="predicted"/>
<dbReference type="InterPro" id="IPR024769">
    <property type="entry name" value="TcdA/TcdB_pore_forming"/>
</dbReference>
<dbReference type="Proteomes" id="UP000031587">
    <property type="component" value="Unassembled WGS sequence"/>
</dbReference>
<dbReference type="SUPFAM" id="SSF53448">
    <property type="entry name" value="Nucleotide-diphospho-sugar transferases"/>
    <property type="match status" value="1"/>
</dbReference>
<accession>A0AAE2DHS6</accession>
<evidence type="ECO:0000259" key="2">
    <source>
        <dbReference type="Pfam" id="PF12920"/>
    </source>
</evidence>
<dbReference type="CDD" id="cd20495">
    <property type="entry name" value="C58_PaToxP-like"/>
    <property type="match status" value="1"/>
</dbReference>
<protein>
    <submittedName>
        <fullName evidence="3">Toxin</fullName>
    </submittedName>
</protein>